<evidence type="ECO:0000313" key="1">
    <source>
        <dbReference type="EMBL" id="CAA2620856.1"/>
    </source>
</evidence>
<name>A0A7I8ISR1_SPIIN</name>
<gene>
    <name evidence="1" type="ORF">SI7747_05007025</name>
</gene>
<keyword evidence="2" id="KW-1185">Reference proteome</keyword>
<dbReference type="AlphaFoldDB" id="A0A7I8ISR1"/>
<protein>
    <submittedName>
        <fullName evidence="1">Uncharacterized protein</fullName>
    </submittedName>
</protein>
<dbReference type="EMBL" id="LR743592">
    <property type="protein sequence ID" value="CAA2620856.1"/>
    <property type="molecule type" value="Genomic_DNA"/>
</dbReference>
<sequence>MVCQRLRYQDPRHNESHQTTLYFHFDL</sequence>
<accession>A0A7I8ISR1</accession>
<dbReference type="EMBL" id="CACRZD030000005">
    <property type="protein sequence ID" value="CAA6660609.1"/>
    <property type="molecule type" value="Genomic_DNA"/>
</dbReference>
<proteinExistence type="predicted"/>
<dbReference type="Proteomes" id="UP001189122">
    <property type="component" value="Unassembled WGS sequence"/>
</dbReference>
<organism evidence="1">
    <name type="scientific">Spirodela intermedia</name>
    <name type="common">Intermediate duckweed</name>
    <dbReference type="NCBI Taxonomy" id="51605"/>
    <lineage>
        <taxon>Eukaryota</taxon>
        <taxon>Viridiplantae</taxon>
        <taxon>Streptophyta</taxon>
        <taxon>Embryophyta</taxon>
        <taxon>Tracheophyta</taxon>
        <taxon>Spermatophyta</taxon>
        <taxon>Magnoliopsida</taxon>
        <taxon>Liliopsida</taxon>
        <taxon>Araceae</taxon>
        <taxon>Lemnoideae</taxon>
        <taxon>Spirodela</taxon>
    </lineage>
</organism>
<evidence type="ECO:0000313" key="2">
    <source>
        <dbReference type="Proteomes" id="UP001189122"/>
    </source>
</evidence>
<reference evidence="1 2" key="1">
    <citation type="submission" date="2019-12" db="EMBL/GenBank/DDBJ databases">
        <authorList>
            <person name="Scholz U."/>
            <person name="Mascher M."/>
            <person name="Fiebig A."/>
        </authorList>
    </citation>
    <scope>NUCLEOTIDE SEQUENCE</scope>
</reference>